<proteinExistence type="inferred from homology"/>
<dbReference type="Gene3D" id="6.10.280.10">
    <property type="entry name" value="Mediator complex, subunit Med21"/>
    <property type="match status" value="1"/>
</dbReference>
<name>A0A167NRR2_PHYB8</name>
<dbReference type="GO" id="GO:0016592">
    <property type="term" value="C:mediator complex"/>
    <property type="evidence" value="ECO:0007669"/>
    <property type="project" value="UniProtKB-UniRule"/>
</dbReference>
<evidence type="ECO:0000256" key="7">
    <source>
        <dbReference type="ARBA" id="ARBA00023242"/>
    </source>
</evidence>
<keyword evidence="4 8" id="KW-0805">Transcription regulation</keyword>
<evidence type="ECO:0000256" key="9">
    <source>
        <dbReference type="SAM" id="Coils"/>
    </source>
</evidence>
<keyword evidence="6 8" id="KW-0804">Transcription</keyword>
<comment type="function">
    <text evidence="8">Component of the Mediator complex, a coactivator involved in the regulated transcription of nearly all RNA polymerase II-dependent genes. Mediator functions as a bridge to convey information from gene-specific regulatory proteins to the basal RNA polymerase II transcription machinery. Mediator is recruited to promoters by direct interactions with regulatory proteins and serves as a scaffold for the assembly of a functional preinitiation complex with RNA polymerase II and the general transcription factors.</text>
</comment>
<evidence type="ECO:0000256" key="1">
    <source>
        <dbReference type="ARBA" id="ARBA00004123"/>
    </source>
</evidence>
<keyword evidence="9" id="KW-0175">Coiled coil</keyword>
<dbReference type="VEuPathDB" id="FungiDB:PHYBLDRAFT_157931"/>
<dbReference type="PANTHER" id="PTHR13381">
    <property type="entry name" value="RNA POLYMERASE II HOLOENZYME COMPONENT SRB7"/>
    <property type="match status" value="1"/>
</dbReference>
<keyword evidence="5 8" id="KW-0010">Activator</keyword>
<evidence type="ECO:0000256" key="6">
    <source>
        <dbReference type="ARBA" id="ARBA00023163"/>
    </source>
</evidence>
<dbReference type="InterPro" id="IPR037212">
    <property type="entry name" value="Med7/Med21-like"/>
</dbReference>
<evidence type="ECO:0000313" key="10">
    <source>
        <dbReference type="EMBL" id="OAD76534.1"/>
    </source>
</evidence>
<accession>A0A167NRR2</accession>
<evidence type="ECO:0000256" key="3">
    <source>
        <dbReference type="ARBA" id="ARBA00019691"/>
    </source>
</evidence>
<comment type="similarity">
    <text evidence="2 8">Belongs to the Mediator complex subunit 21 family.</text>
</comment>
<keyword evidence="7 8" id="KW-0539">Nucleus</keyword>
<dbReference type="Proteomes" id="UP000077315">
    <property type="component" value="Unassembled WGS sequence"/>
</dbReference>
<dbReference type="InterPro" id="IPR021384">
    <property type="entry name" value="Mediator_Med21"/>
</dbReference>
<keyword evidence="11" id="KW-1185">Reference proteome</keyword>
<feature type="coiled-coil region" evidence="9">
    <location>
        <begin position="85"/>
        <end position="126"/>
    </location>
</feature>
<dbReference type="SUPFAM" id="SSF140718">
    <property type="entry name" value="Mediator hinge subcomplex-like"/>
    <property type="match status" value="1"/>
</dbReference>
<dbReference type="GO" id="GO:0006357">
    <property type="term" value="P:regulation of transcription by RNA polymerase II"/>
    <property type="evidence" value="ECO:0007669"/>
    <property type="project" value="TreeGrafter"/>
</dbReference>
<evidence type="ECO:0000256" key="4">
    <source>
        <dbReference type="ARBA" id="ARBA00023015"/>
    </source>
</evidence>
<evidence type="ECO:0000256" key="2">
    <source>
        <dbReference type="ARBA" id="ARBA00005770"/>
    </source>
</evidence>
<reference evidence="11" key="1">
    <citation type="submission" date="2015-06" db="EMBL/GenBank/DDBJ databases">
        <title>Expansion of signal transduction pathways in fungi by whole-genome duplication.</title>
        <authorList>
            <consortium name="DOE Joint Genome Institute"/>
            <person name="Corrochano L.M."/>
            <person name="Kuo A."/>
            <person name="Marcet-Houben M."/>
            <person name="Polaino S."/>
            <person name="Salamov A."/>
            <person name="Villalobos J.M."/>
            <person name="Alvarez M.I."/>
            <person name="Avalos J."/>
            <person name="Benito E.P."/>
            <person name="Benoit I."/>
            <person name="Burger G."/>
            <person name="Camino L.P."/>
            <person name="Canovas D."/>
            <person name="Cerda-Olmedo E."/>
            <person name="Cheng J.-F."/>
            <person name="Dominguez A."/>
            <person name="Elias M."/>
            <person name="Eslava A.P."/>
            <person name="Glaser F."/>
            <person name="Grimwood J."/>
            <person name="Gutierrez G."/>
            <person name="Heitman J."/>
            <person name="Henrissat B."/>
            <person name="Iturriaga E.A."/>
            <person name="Lang B.F."/>
            <person name="Lavin J.L."/>
            <person name="Lee S."/>
            <person name="Li W."/>
            <person name="Lindquist E."/>
            <person name="Lopez-Garcia S."/>
            <person name="Luque E.M."/>
            <person name="Marcos A.T."/>
            <person name="Martin J."/>
            <person name="McCluskey K."/>
            <person name="Medina H.R."/>
            <person name="Miralles-Duran A."/>
            <person name="Miyazaki A."/>
            <person name="Munoz-Torres E."/>
            <person name="Oguiza J.A."/>
            <person name="Ohm R."/>
            <person name="Olmedo M."/>
            <person name="Orejas M."/>
            <person name="Ortiz-Castellanos L."/>
            <person name="Pisabarro A.G."/>
            <person name="Rodriguez-Romero J."/>
            <person name="Ruiz-Herrera J."/>
            <person name="Ruiz-Vazquez R."/>
            <person name="Sanz C."/>
            <person name="Schackwitz W."/>
            <person name="Schmutz J."/>
            <person name="Shahriari M."/>
            <person name="Shelest E."/>
            <person name="Silva-Franco F."/>
            <person name="Soanes D."/>
            <person name="Syed K."/>
            <person name="Tagua V.G."/>
            <person name="Talbot N.J."/>
            <person name="Thon M."/>
            <person name="De vries R.P."/>
            <person name="Wiebenga A."/>
            <person name="Yadav J.S."/>
            <person name="Braun E.L."/>
            <person name="Baker S."/>
            <person name="Garre V."/>
            <person name="Horwitz B."/>
            <person name="Torres-Martinez S."/>
            <person name="Idnurm A."/>
            <person name="Herrera-Estrella A."/>
            <person name="Gabaldon T."/>
            <person name="Grigoriev I.V."/>
        </authorList>
    </citation>
    <scope>NUCLEOTIDE SEQUENCE [LARGE SCALE GENOMIC DNA]</scope>
    <source>
        <strain evidence="11">NRRL 1555(-)</strain>
    </source>
</reference>
<protein>
    <recommendedName>
        <fullName evidence="3 8">Mediator of RNA polymerase II transcription subunit 21</fullName>
    </recommendedName>
</protein>
<dbReference type="RefSeq" id="XP_018294574.1">
    <property type="nucleotide sequence ID" value="XM_018433697.1"/>
</dbReference>
<dbReference type="GO" id="GO:0003712">
    <property type="term" value="F:transcription coregulator activity"/>
    <property type="evidence" value="ECO:0007669"/>
    <property type="project" value="TreeGrafter"/>
</dbReference>
<dbReference type="GeneID" id="28994603"/>
<dbReference type="STRING" id="763407.A0A167NRR2"/>
<dbReference type="PANTHER" id="PTHR13381:SF0">
    <property type="entry name" value="MEDIATOR OF RNA POLYMERASE II TRANSCRIPTION SUBUNIT 21"/>
    <property type="match status" value="1"/>
</dbReference>
<evidence type="ECO:0000256" key="8">
    <source>
        <dbReference type="RuleBase" id="RU366036"/>
    </source>
</evidence>
<dbReference type="EMBL" id="KV440975">
    <property type="protein sequence ID" value="OAD76534.1"/>
    <property type="molecule type" value="Genomic_DNA"/>
</dbReference>
<dbReference type="InParanoid" id="A0A167NRR2"/>
<sequence>MDRLTQLQDAIDSMARMFTNSIHYVHERSSMASLNNDIPVAQQKVQADSPEVFQQNMQELATDLVKKAKEIDLLIEVLPGIKNTEEDQLRILAELEEENRLANQEYEDAVHELEMAREKISNALRTISNNQSQKFTEILVKDDQ</sequence>
<dbReference type="FunCoup" id="A0A167NRR2">
    <property type="interactions" value="41"/>
</dbReference>
<evidence type="ECO:0000256" key="5">
    <source>
        <dbReference type="ARBA" id="ARBA00023159"/>
    </source>
</evidence>
<evidence type="ECO:0000313" key="11">
    <source>
        <dbReference type="Proteomes" id="UP000077315"/>
    </source>
</evidence>
<dbReference type="Pfam" id="PF11221">
    <property type="entry name" value="Med21"/>
    <property type="match status" value="1"/>
</dbReference>
<organism evidence="10 11">
    <name type="scientific">Phycomyces blakesleeanus (strain ATCC 8743b / DSM 1359 / FGSC 10004 / NBRC 33097 / NRRL 1555)</name>
    <dbReference type="NCBI Taxonomy" id="763407"/>
    <lineage>
        <taxon>Eukaryota</taxon>
        <taxon>Fungi</taxon>
        <taxon>Fungi incertae sedis</taxon>
        <taxon>Mucoromycota</taxon>
        <taxon>Mucoromycotina</taxon>
        <taxon>Mucoromycetes</taxon>
        <taxon>Mucorales</taxon>
        <taxon>Phycomycetaceae</taxon>
        <taxon>Phycomyces</taxon>
    </lineage>
</organism>
<gene>
    <name evidence="10" type="ORF">PHYBLDRAFT_157931</name>
</gene>
<comment type="subcellular location">
    <subcellularLocation>
        <location evidence="1 8">Nucleus</location>
    </subcellularLocation>
</comment>
<dbReference type="AlphaFoldDB" id="A0A167NRR2"/>
<dbReference type="OrthoDB" id="526653at2759"/>
<comment type="subunit">
    <text evidence="8">Component of the Mediator complex.</text>
</comment>